<dbReference type="Proteomes" id="UP000481583">
    <property type="component" value="Unassembled WGS sequence"/>
</dbReference>
<proteinExistence type="predicted"/>
<sequence>MESRAPDESGISGAEESPGRLSLPAQIFMALAVAVVLGFTAWHLATVFLYVSPPNTVSKQHKETIDGYVLPEFEQNWKLFAPNPLQQNIDVQARAEVQKKDGSTEQTPWVNLSAQDAEAIKHNPAPSHTEQNELRRAWDYFINSHDEKNRPNGVRGELSEQYLKRIVMLRFGPVLNDGKVQSIQLRAEVTPLAAPDWSADKRSTQSSYRQLGWWQVTTADLQKGDRETWSSWEGSGQ</sequence>
<keyword evidence="3" id="KW-1185">Reference proteome</keyword>
<keyword evidence="1" id="KW-1133">Transmembrane helix</keyword>
<evidence type="ECO:0000313" key="2">
    <source>
        <dbReference type="EMBL" id="NGN65442.1"/>
    </source>
</evidence>
<evidence type="ECO:0000313" key="3">
    <source>
        <dbReference type="Proteomes" id="UP000481583"/>
    </source>
</evidence>
<dbReference type="RefSeq" id="WP_165237868.1">
    <property type="nucleotide sequence ID" value="NZ_JAAKZV010000062.1"/>
</dbReference>
<evidence type="ECO:0000256" key="1">
    <source>
        <dbReference type="SAM" id="Phobius"/>
    </source>
</evidence>
<dbReference type="AlphaFoldDB" id="A0A6G4U0C1"/>
<name>A0A6G4U0C1_9ACTN</name>
<reference evidence="2 3" key="1">
    <citation type="submission" date="2020-02" db="EMBL/GenBank/DDBJ databases">
        <title>Whole-genome analyses of novel actinobacteria.</title>
        <authorList>
            <person name="Sahin N."/>
        </authorList>
    </citation>
    <scope>NUCLEOTIDE SEQUENCE [LARGE SCALE GENOMIC DNA]</scope>
    <source>
        <strain evidence="2 3">A7024</strain>
    </source>
</reference>
<protein>
    <submittedName>
        <fullName evidence="2">Uncharacterized protein</fullName>
    </submittedName>
</protein>
<dbReference type="InterPro" id="IPR043857">
    <property type="entry name" value="DUF5819"/>
</dbReference>
<accession>A0A6G4U0C1</accession>
<keyword evidence="1" id="KW-0812">Transmembrane</keyword>
<keyword evidence="1" id="KW-0472">Membrane</keyword>
<gene>
    <name evidence="2" type="ORF">G5C51_16250</name>
</gene>
<feature type="transmembrane region" description="Helical" evidence="1">
    <location>
        <begin position="27"/>
        <end position="51"/>
    </location>
</feature>
<comment type="caution">
    <text evidence="2">The sequence shown here is derived from an EMBL/GenBank/DDBJ whole genome shotgun (WGS) entry which is preliminary data.</text>
</comment>
<dbReference type="Pfam" id="PF19136">
    <property type="entry name" value="DUF5819"/>
    <property type="match status" value="1"/>
</dbReference>
<organism evidence="2 3">
    <name type="scientific">Streptomyces coryli</name>
    <dbReference type="NCBI Taxonomy" id="1128680"/>
    <lineage>
        <taxon>Bacteria</taxon>
        <taxon>Bacillati</taxon>
        <taxon>Actinomycetota</taxon>
        <taxon>Actinomycetes</taxon>
        <taxon>Kitasatosporales</taxon>
        <taxon>Streptomycetaceae</taxon>
        <taxon>Streptomyces</taxon>
    </lineage>
</organism>
<dbReference type="EMBL" id="JAAKZV010000062">
    <property type="protein sequence ID" value="NGN65442.1"/>
    <property type="molecule type" value="Genomic_DNA"/>
</dbReference>